<evidence type="ECO:0000256" key="1">
    <source>
        <dbReference type="ARBA" id="ARBA00005289"/>
    </source>
</evidence>
<dbReference type="GO" id="GO:0046854">
    <property type="term" value="P:phosphatidylinositol phosphate biosynthetic process"/>
    <property type="evidence" value="ECO:0007669"/>
    <property type="project" value="InterPro"/>
</dbReference>
<dbReference type="GO" id="GO:0005886">
    <property type="term" value="C:plasma membrane"/>
    <property type="evidence" value="ECO:0007669"/>
    <property type="project" value="UniProtKB-SubCell"/>
</dbReference>
<feature type="binding site" evidence="6">
    <location>
        <position position="72"/>
    </location>
    <ligand>
        <name>substrate</name>
    </ligand>
</feature>
<keyword evidence="3 6" id="KW-0997">Cell inner membrane</keyword>
<keyword evidence="6 7" id="KW-0479">Metal-binding</keyword>
<dbReference type="PANTHER" id="PTHR43028">
    <property type="entry name" value="3'(2'),5'-BISPHOSPHATE NUCLEOTIDASE 1"/>
    <property type="match status" value="1"/>
</dbReference>
<dbReference type="GO" id="GO:0008441">
    <property type="term" value="F:3'(2'),5'-bisphosphate nucleotidase activity"/>
    <property type="evidence" value="ECO:0007669"/>
    <property type="project" value="UniProtKB-UniRule"/>
</dbReference>
<feature type="binding site" evidence="7">
    <location>
        <position position="72"/>
    </location>
    <ligand>
        <name>Mg(2+)</name>
        <dbReference type="ChEBI" id="CHEBI:18420"/>
        <label>1</label>
        <note>catalytic</note>
    </ligand>
</feature>
<evidence type="ECO:0000313" key="8">
    <source>
        <dbReference type="EMBL" id="OZY87162.1"/>
    </source>
</evidence>
<dbReference type="EC" id="3.1.3.7" evidence="6"/>
<dbReference type="PANTHER" id="PTHR43028:SF5">
    <property type="entry name" value="3'(2'),5'-BISPHOSPHATE NUCLEOTIDASE 1"/>
    <property type="match status" value="1"/>
</dbReference>
<dbReference type="RefSeq" id="WP_094984641.1">
    <property type="nucleotide sequence ID" value="NZ_NHNI01000001.1"/>
</dbReference>
<dbReference type="EMBL" id="NHNI01000001">
    <property type="protein sequence ID" value="OZY87162.1"/>
    <property type="molecule type" value="Genomic_DNA"/>
</dbReference>
<feature type="binding site" evidence="6">
    <location>
        <begin position="94"/>
        <end position="97"/>
    </location>
    <ligand>
        <name>substrate</name>
    </ligand>
</feature>
<dbReference type="CDD" id="cd01638">
    <property type="entry name" value="CysQ"/>
    <property type="match status" value="1"/>
</dbReference>
<comment type="function">
    <text evidence="6">Converts adenosine-3',5'-bisphosphate (PAP) to AMP.</text>
</comment>
<feature type="binding site" evidence="6">
    <location>
        <position position="92"/>
    </location>
    <ligand>
        <name>Mg(2+)</name>
        <dbReference type="ChEBI" id="CHEBI:18420"/>
        <label>2</label>
    </ligand>
</feature>
<evidence type="ECO:0000256" key="3">
    <source>
        <dbReference type="ARBA" id="ARBA00022519"/>
    </source>
</evidence>
<dbReference type="NCBIfam" id="TIGR01331">
    <property type="entry name" value="bisphos_cysQ"/>
    <property type="match status" value="1"/>
</dbReference>
<comment type="catalytic activity">
    <reaction evidence="6">
        <text>adenosine 3',5'-bisphosphate + H2O = AMP + phosphate</text>
        <dbReference type="Rhea" id="RHEA:10040"/>
        <dbReference type="ChEBI" id="CHEBI:15377"/>
        <dbReference type="ChEBI" id="CHEBI:43474"/>
        <dbReference type="ChEBI" id="CHEBI:58343"/>
        <dbReference type="ChEBI" id="CHEBI:456215"/>
        <dbReference type="EC" id="3.1.3.7"/>
    </reaction>
</comment>
<dbReference type="Gene3D" id="3.40.190.80">
    <property type="match status" value="1"/>
</dbReference>
<evidence type="ECO:0000256" key="2">
    <source>
        <dbReference type="ARBA" id="ARBA00022475"/>
    </source>
</evidence>
<feature type="binding site" evidence="7">
    <location>
        <position position="234"/>
    </location>
    <ligand>
        <name>Mg(2+)</name>
        <dbReference type="ChEBI" id="CHEBI:18420"/>
        <label>1</label>
        <note>catalytic</note>
    </ligand>
</feature>
<feature type="binding site" evidence="6">
    <location>
        <position position="234"/>
    </location>
    <ligand>
        <name>substrate</name>
    </ligand>
</feature>
<feature type="binding site" evidence="6">
    <location>
        <position position="94"/>
    </location>
    <ligand>
        <name>Mg(2+)</name>
        <dbReference type="ChEBI" id="CHEBI:18420"/>
        <label>1</label>
    </ligand>
</feature>
<accession>A0A266QBC7</accession>
<dbReference type="InterPro" id="IPR020550">
    <property type="entry name" value="Inositol_monophosphatase_CS"/>
</dbReference>
<feature type="binding site" evidence="7">
    <location>
        <position position="92"/>
    </location>
    <ligand>
        <name>Mg(2+)</name>
        <dbReference type="ChEBI" id="CHEBI:18420"/>
        <label>1</label>
        <note>catalytic</note>
    </ligand>
</feature>
<comment type="similarity">
    <text evidence="1 6">Belongs to the inositol monophosphatase superfamily. CysQ family.</text>
</comment>
<comment type="cofactor">
    <cofactor evidence="6 7">
        <name>Mg(2+)</name>
        <dbReference type="ChEBI" id="CHEBI:18420"/>
    </cofactor>
</comment>
<comment type="subcellular location">
    <subcellularLocation>
        <location evidence="6">Cell inner membrane</location>
        <topology evidence="6">Peripheral membrane protein</topology>
        <orientation evidence="6">Cytoplasmic side</orientation>
    </subcellularLocation>
</comment>
<dbReference type="Pfam" id="PF00459">
    <property type="entry name" value="Inositol_P"/>
    <property type="match status" value="1"/>
</dbReference>
<evidence type="ECO:0000256" key="4">
    <source>
        <dbReference type="ARBA" id="ARBA00022801"/>
    </source>
</evidence>
<evidence type="ECO:0000256" key="7">
    <source>
        <dbReference type="PIRSR" id="PIRSR600760-2"/>
    </source>
</evidence>
<dbReference type="InterPro" id="IPR006240">
    <property type="entry name" value="CysQ"/>
</dbReference>
<dbReference type="PROSITE" id="PS00630">
    <property type="entry name" value="IMP_2"/>
    <property type="match status" value="1"/>
</dbReference>
<sequence length="289" mass="31106">MDNNPISPALIAELVALARRAGDAIMAIYAQEDSYDITHKGDESPLTAADLAAQRVIAAGLPGLLDVPIISEEAALPDFSVRQGWSNYWLVDPLDGTKEFIARNGQFTVNIALVQQGRPLLGVVHVPTSDTTYLGVLAAQQPESLGAWKYTAGHSPQAIRVRDLEARAAAQLPLTLLLSHRHGTQATSELLNLLERRWPGPIETCNAGSSLKFCVIAEGLADFYPRLAPTSEWDTAAAQAVLEAAGGAVVEAVPALNPLRYNSRDDILNPYFYALGDSRFEWADLLAAP</sequence>
<feature type="binding site" evidence="6">
    <location>
        <position position="72"/>
    </location>
    <ligand>
        <name>Mg(2+)</name>
        <dbReference type="ChEBI" id="CHEBI:18420"/>
        <label>1</label>
    </ligand>
</feature>
<gene>
    <name evidence="6" type="primary">cysQ</name>
    <name evidence="8" type="ORF">CBP51_09300</name>
</gene>
<organism evidence="8 9">
    <name type="scientific">Cellvibrio mixtus</name>
    <dbReference type="NCBI Taxonomy" id="39650"/>
    <lineage>
        <taxon>Bacteria</taxon>
        <taxon>Pseudomonadati</taxon>
        <taxon>Pseudomonadota</taxon>
        <taxon>Gammaproteobacteria</taxon>
        <taxon>Cellvibrionales</taxon>
        <taxon>Cellvibrionaceae</taxon>
        <taxon>Cellvibrio</taxon>
    </lineage>
</organism>
<evidence type="ECO:0000313" key="9">
    <source>
        <dbReference type="Proteomes" id="UP000216101"/>
    </source>
</evidence>
<dbReference type="HAMAP" id="MF_02095">
    <property type="entry name" value="CysQ"/>
    <property type="match status" value="1"/>
</dbReference>
<dbReference type="AlphaFoldDB" id="A0A266QBC7"/>
<feature type="binding site" evidence="6">
    <location>
        <position position="95"/>
    </location>
    <ligand>
        <name>Mg(2+)</name>
        <dbReference type="ChEBI" id="CHEBI:18420"/>
        <label>2</label>
    </ligand>
</feature>
<feature type="binding site" evidence="7">
    <location>
        <position position="94"/>
    </location>
    <ligand>
        <name>Mg(2+)</name>
        <dbReference type="ChEBI" id="CHEBI:18420"/>
        <label>1</label>
        <note>catalytic</note>
    </ligand>
</feature>
<proteinExistence type="inferred from homology"/>
<comment type="caution">
    <text evidence="8">The sequence shown here is derived from an EMBL/GenBank/DDBJ whole genome shotgun (WGS) entry which is preliminary data.</text>
</comment>
<dbReference type="SUPFAM" id="SSF56655">
    <property type="entry name" value="Carbohydrate phosphatase"/>
    <property type="match status" value="1"/>
</dbReference>
<keyword evidence="5 6" id="KW-0472">Membrane</keyword>
<evidence type="ECO:0000256" key="5">
    <source>
        <dbReference type="ARBA" id="ARBA00023136"/>
    </source>
</evidence>
<dbReference type="InterPro" id="IPR000760">
    <property type="entry name" value="Inositol_monophosphatase-like"/>
</dbReference>
<keyword evidence="2 6" id="KW-1003">Cell membrane</keyword>
<evidence type="ECO:0000256" key="6">
    <source>
        <dbReference type="HAMAP-Rule" id="MF_02095"/>
    </source>
</evidence>
<feature type="binding site" evidence="6">
    <location>
        <position position="92"/>
    </location>
    <ligand>
        <name>Mg(2+)</name>
        <dbReference type="ChEBI" id="CHEBI:18420"/>
        <label>1</label>
    </ligand>
</feature>
<keyword evidence="4 6" id="KW-0378">Hydrolase</keyword>
<protein>
    <recommendedName>
        <fullName evidence="6">3'(2'),5'-bisphosphate nucleotidase CysQ</fullName>
        <ecNumber evidence="6">3.1.3.7</ecNumber>
    </recommendedName>
    <alternativeName>
        <fullName evidence="6">3'(2'),5-bisphosphonucleoside 3'(2')-phosphohydrolase</fullName>
    </alternativeName>
    <alternativeName>
        <fullName evidence="6">3'-phosphoadenosine 5'-phosphate phosphatase</fullName>
        <shortName evidence="6">PAP phosphatase</shortName>
    </alternativeName>
</protein>
<dbReference type="GO" id="GO:0000287">
    <property type="term" value="F:magnesium ion binding"/>
    <property type="evidence" value="ECO:0007669"/>
    <property type="project" value="UniProtKB-UniRule"/>
</dbReference>
<dbReference type="GO" id="GO:0050427">
    <property type="term" value="P:3'-phosphoadenosine 5'-phosphosulfate metabolic process"/>
    <property type="evidence" value="ECO:0007669"/>
    <property type="project" value="TreeGrafter"/>
</dbReference>
<dbReference type="Gene3D" id="3.30.540.10">
    <property type="entry name" value="Fructose-1,6-Bisphosphatase, subunit A, domain 1"/>
    <property type="match status" value="1"/>
</dbReference>
<dbReference type="GO" id="GO:0000103">
    <property type="term" value="P:sulfate assimilation"/>
    <property type="evidence" value="ECO:0007669"/>
    <property type="project" value="TreeGrafter"/>
</dbReference>
<keyword evidence="6 7" id="KW-0460">Magnesium</keyword>
<dbReference type="InterPro" id="IPR050725">
    <property type="entry name" value="CysQ/Inositol_MonoPase"/>
</dbReference>
<keyword evidence="9" id="KW-1185">Reference proteome</keyword>
<reference evidence="9" key="1">
    <citation type="submission" date="2017-05" db="EMBL/GenBank/DDBJ databases">
        <authorList>
            <person name="Barney B.M."/>
        </authorList>
    </citation>
    <scope>NUCLEOTIDE SEQUENCE [LARGE SCALE GENOMIC DNA]</scope>
    <source>
        <strain evidence="9">PSBB022</strain>
    </source>
</reference>
<feature type="binding site" evidence="6">
    <location>
        <position position="234"/>
    </location>
    <ligand>
        <name>Mg(2+)</name>
        <dbReference type="ChEBI" id="CHEBI:18420"/>
        <label>2</label>
    </ligand>
</feature>
<name>A0A266QBC7_9GAMM</name>
<dbReference type="Proteomes" id="UP000216101">
    <property type="component" value="Unassembled WGS sequence"/>
</dbReference>
<feature type="binding site" evidence="7">
    <location>
        <position position="95"/>
    </location>
    <ligand>
        <name>Mg(2+)</name>
        <dbReference type="ChEBI" id="CHEBI:18420"/>
        <label>1</label>
        <note>catalytic</note>
    </ligand>
</feature>